<dbReference type="CDD" id="cd22157">
    <property type="entry name" value="F-box_AtFBW1-like"/>
    <property type="match status" value="1"/>
</dbReference>
<dbReference type="InterPro" id="IPR036047">
    <property type="entry name" value="F-box-like_dom_sf"/>
</dbReference>
<dbReference type="NCBIfam" id="TIGR01640">
    <property type="entry name" value="F_box_assoc_1"/>
    <property type="match status" value="1"/>
</dbReference>
<feature type="compositionally biased region" description="Basic residues" evidence="1">
    <location>
        <begin position="412"/>
        <end position="425"/>
    </location>
</feature>
<evidence type="ECO:0000313" key="4">
    <source>
        <dbReference type="Proteomes" id="UP000826271"/>
    </source>
</evidence>
<comment type="caution">
    <text evidence="3">The sequence shown here is derived from an EMBL/GenBank/DDBJ whole genome shotgun (WGS) entry which is preliminary data.</text>
</comment>
<protein>
    <recommendedName>
        <fullName evidence="2">F-box domain-containing protein</fullName>
    </recommendedName>
</protein>
<reference evidence="3" key="1">
    <citation type="submission" date="2019-10" db="EMBL/GenBank/DDBJ databases">
        <authorList>
            <person name="Zhang R."/>
            <person name="Pan Y."/>
            <person name="Wang J."/>
            <person name="Ma R."/>
            <person name="Yu S."/>
        </authorList>
    </citation>
    <scope>NUCLEOTIDE SEQUENCE</scope>
    <source>
        <strain evidence="3">LA-IB0</strain>
        <tissue evidence="3">Leaf</tissue>
    </source>
</reference>
<evidence type="ECO:0000259" key="2">
    <source>
        <dbReference type="PROSITE" id="PS50181"/>
    </source>
</evidence>
<organism evidence="3 4">
    <name type="scientific">Buddleja alternifolia</name>
    <dbReference type="NCBI Taxonomy" id="168488"/>
    <lineage>
        <taxon>Eukaryota</taxon>
        <taxon>Viridiplantae</taxon>
        <taxon>Streptophyta</taxon>
        <taxon>Embryophyta</taxon>
        <taxon>Tracheophyta</taxon>
        <taxon>Spermatophyta</taxon>
        <taxon>Magnoliopsida</taxon>
        <taxon>eudicotyledons</taxon>
        <taxon>Gunneridae</taxon>
        <taxon>Pentapetalae</taxon>
        <taxon>asterids</taxon>
        <taxon>lamiids</taxon>
        <taxon>Lamiales</taxon>
        <taxon>Scrophulariaceae</taxon>
        <taxon>Buddlejeae</taxon>
        <taxon>Buddleja</taxon>
    </lineage>
</organism>
<dbReference type="InterPro" id="IPR050796">
    <property type="entry name" value="SCF_F-box_component"/>
</dbReference>
<name>A0AAV6WCV9_9LAMI</name>
<dbReference type="InterPro" id="IPR006527">
    <property type="entry name" value="F-box-assoc_dom_typ1"/>
</dbReference>
<dbReference type="InterPro" id="IPR011043">
    <property type="entry name" value="Gal_Oxase/kelch_b-propeller"/>
</dbReference>
<evidence type="ECO:0000313" key="3">
    <source>
        <dbReference type="EMBL" id="KAG8364898.1"/>
    </source>
</evidence>
<dbReference type="Gene3D" id="1.20.1280.50">
    <property type="match status" value="1"/>
</dbReference>
<dbReference type="SMART" id="SM00256">
    <property type="entry name" value="FBOX"/>
    <property type="match status" value="1"/>
</dbReference>
<dbReference type="SUPFAM" id="SSF81383">
    <property type="entry name" value="F-box domain"/>
    <property type="match status" value="1"/>
</dbReference>
<feature type="domain" description="F-box" evidence="2">
    <location>
        <begin position="2"/>
        <end position="58"/>
    </location>
</feature>
<dbReference type="InterPro" id="IPR001810">
    <property type="entry name" value="F-box_dom"/>
</dbReference>
<keyword evidence="4" id="KW-1185">Reference proteome</keyword>
<dbReference type="Proteomes" id="UP000826271">
    <property type="component" value="Unassembled WGS sequence"/>
</dbReference>
<accession>A0AAV6WCV9</accession>
<dbReference type="Pfam" id="PF00646">
    <property type="entry name" value="F-box"/>
    <property type="match status" value="1"/>
</dbReference>
<evidence type="ECO:0000256" key="1">
    <source>
        <dbReference type="SAM" id="MobiDB-lite"/>
    </source>
</evidence>
<dbReference type="SUPFAM" id="SSF50965">
    <property type="entry name" value="Galactose oxidase, central domain"/>
    <property type="match status" value="1"/>
</dbReference>
<dbReference type="Pfam" id="PF07734">
    <property type="entry name" value="FBA_1"/>
    <property type="match status" value="1"/>
</dbReference>
<dbReference type="InterPro" id="IPR017451">
    <property type="entry name" value="F-box-assoc_interact_dom"/>
</dbReference>
<gene>
    <name evidence="3" type="ORF">BUALT_Bualt18G0046400</name>
</gene>
<dbReference type="PANTHER" id="PTHR31672">
    <property type="entry name" value="BNACNNG10540D PROTEIN"/>
    <property type="match status" value="1"/>
</dbReference>
<dbReference type="AlphaFoldDB" id="A0AAV6WCV9"/>
<dbReference type="PROSITE" id="PS50181">
    <property type="entry name" value="FBOX"/>
    <property type="match status" value="1"/>
</dbReference>
<dbReference type="PANTHER" id="PTHR31672:SF10">
    <property type="entry name" value="F-BOX DOMAIN-CONTAINING PROTEIN"/>
    <property type="match status" value="1"/>
</dbReference>
<dbReference type="EMBL" id="WHWC01000018">
    <property type="protein sequence ID" value="KAG8364898.1"/>
    <property type="molecule type" value="Genomic_DNA"/>
</dbReference>
<proteinExistence type="predicted"/>
<feature type="region of interest" description="Disordered" evidence="1">
    <location>
        <begin position="406"/>
        <end position="438"/>
    </location>
</feature>
<sequence length="497" mass="57470">MSHVEMDLPNDILFSILTMLPVKSVLRFMCLCKSWNSLIQSSAFIAAHNHHNENIKRLYYLYMPGDIDNCKDNERYTASSNCKGGCELLVPLSECDLVGVCEGLICLMKKESHNIYIWNPLVGNLKVVPPSQTPHEYNKVVFGFGFSKNDYRIVKIIYNDKWYIHEVDMYSLGANSWRIIECEPTKWWNWSMGVNLEGSIYWLSTVDADTRSNNVIVRFDSEEEIFEETAMPPLLNDSSFDLQLELDVVRGFLVLLQFENVSRKGKGWVKKESSWIASEEFVLPEDKIYPFIKVNKSGHLMFASKEEDEAEAWADIHKRNIFAFEYNEISGWKLREMKISKRQKLDLVRILQVGYPCCHAIAACNYHKFEAEDFVDDCLKKDTYLREYRHMTNPVPGMHEFEESSLGSIHHPQVKTRAGRPKTKRIRDANDRDTNPSVMPRRVSLTHLVYVLAAANANEQPDVNVNADEQPDMPLSLHRVPQLMSNSHLLMYLIVNI</sequence>